<dbReference type="CDD" id="cd06583">
    <property type="entry name" value="PGRP"/>
    <property type="match status" value="1"/>
</dbReference>
<dbReference type="Gene3D" id="1.10.530.10">
    <property type="match status" value="1"/>
</dbReference>
<keyword evidence="8" id="KW-1185">Reference proteome</keyword>
<dbReference type="GO" id="GO:0008745">
    <property type="term" value="F:N-acetylmuramoyl-L-alanine amidase activity"/>
    <property type="evidence" value="ECO:0007669"/>
    <property type="project" value="UniProtKB-EC"/>
</dbReference>
<accession>A0ABV6VVK8</accession>
<feature type="chain" id="PRO_5046751767" description="N-acetylmuramoyl-L-alanine amidase" evidence="5">
    <location>
        <begin position="35"/>
        <end position="1073"/>
    </location>
</feature>
<name>A0ABV6VVK8_9ACTN</name>
<evidence type="ECO:0000259" key="6">
    <source>
        <dbReference type="SMART" id="SM00644"/>
    </source>
</evidence>
<dbReference type="PANTHER" id="PTHR30417:SF1">
    <property type="entry name" value="N-ACETYLMURAMOYL-L-ALANINE AMIDASE AMID"/>
    <property type="match status" value="1"/>
</dbReference>
<feature type="signal peptide" evidence="5">
    <location>
        <begin position="1"/>
        <end position="34"/>
    </location>
</feature>
<dbReference type="Proteomes" id="UP001592531">
    <property type="component" value="Unassembled WGS sequence"/>
</dbReference>
<comment type="caution">
    <text evidence="7">The sequence shown here is derived from an EMBL/GenBank/DDBJ whole genome shotgun (WGS) entry which is preliminary data.</text>
</comment>
<sequence length="1073" mass="110142">MTAARHGRKKSRIWAGAAAALVASALVVGAVAEAATGGDSAAAKTADGAYTLQGEFTAAAAEFHVPASVLLAVSYQETLWESHGGQPSSTGNYNVMGLTQVTPTDLNPVSKAEKLADLNAFGDGRKHHEPSAAVLAKVDTVDTTVPALHTLDAASGLLKVSGSELRTSTKQSVRGGAALLASYEKKLHGSLPTDAGSWYAAVAEYDQATDSATAQQFATRVFDTIRTGAARTTNDGQVVTLDATPAVAPQTTQLRSLALAPAAAGTATANAAAATPKPSCPSGMACTFVPANADNYDAANRPADNDAIRDIVIHDTEASASSTINTFQQDVGLSAHYVISATGAVTQMVPLTDTGIHADNKTINMHSIGVEHEGYALKNGSWFSVQEYETSAQLVKYLAGLYNIPLDRDHVIGHDEVPYVFNDPSLGKDNPVVSQHFDPGTYWDWRYYLGLLGAPISGNGQAVVGGTVTIAPPDTSANEPVVTGCVTSTATCTAHPTNFVYLRTSASASAPLIGDALLKSVGMSSGSTNGGDVSDKADYGQTFVVAGVSGDWTAIWFGGQKAWFYNPGGVNAYANSSASPTLVTPAGSAAVQVYGRTYPEQGAYPASQAAFGATAGQGIDYKKLPYTIPVGQAYTALTTQIPGDYYQYNGVYTASDTTCAAAADQCMITGSTMYYQIRYNHRIGYVKASDVTTVAAATPPTGTYVSAGPQRILDTRSGLGAPKAVVGPGKHVTLKIAGANGLPASGVTSVVLNVTVTNPTATGYVSVYPDGQSLPTVSNLNFTAKETIPNLVTVPVGADGSVDLYNRAGTVNLLADLNGYYTNGGGGSKLVSTSPARILDTRSGLGAPKAVVGPGKHVTLKIAGANGLPASGVTAVVLNVTVTNPTLASYVSVYPDGQSPPTVSNLNFTAKETIPNLVIVPVGSDGSVDLYNYRGNADLLADLNGYFTNTGSGSVFHTAGPVRVMDTRSGLGVRKGAVGAGATVTLPVGAANGVPLNATAVVLNVTATVPTSSGFVTVYPNGSSLPQVSNLNFSKGETIPNLVVVRVVNGKVNFTNKAGSVQLIADLTGYYTG</sequence>
<organism evidence="7 8">
    <name type="scientific">Streptacidiphilus cavernicola</name>
    <dbReference type="NCBI Taxonomy" id="3342716"/>
    <lineage>
        <taxon>Bacteria</taxon>
        <taxon>Bacillati</taxon>
        <taxon>Actinomycetota</taxon>
        <taxon>Actinomycetes</taxon>
        <taxon>Kitasatosporales</taxon>
        <taxon>Streptomycetaceae</taxon>
        <taxon>Streptacidiphilus</taxon>
    </lineage>
</organism>
<dbReference type="RefSeq" id="WP_380536259.1">
    <property type="nucleotide sequence ID" value="NZ_JBHFAB010000009.1"/>
</dbReference>
<dbReference type="EMBL" id="JBHFAB010000009">
    <property type="protein sequence ID" value="MFC1417814.1"/>
    <property type="molecule type" value="Genomic_DNA"/>
</dbReference>
<evidence type="ECO:0000256" key="3">
    <source>
        <dbReference type="ARBA" id="ARBA00022801"/>
    </source>
</evidence>
<comment type="catalytic activity">
    <reaction evidence="1">
        <text>Hydrolyzes the link between N-acetylmuramoyl residues and L-amino acid residues in certain cell-wall glycopeptides.</text>
        <dbReference type="EC" id="3.5.1.28"/>
    </reaction>
</comment>
<dbReference type="SMART" id="SM00644">
    <property type="entry name" value="Ami_2"/>
    <property type="match status" value="1"/>
</dbReference>
<dbReference type="Gene3D" id="3.40.80.10">
    <property type="entry name" value="Peptidoglycan recognition protein-like"/>
    <property type="match status" value="1"/>
</dbReference>
<evidence type="ECO:0000313" key="8">
    <source>
        <dbReference type="Proteomes" id="UP001592531"/>
    </source>
</evidence>
<dbReference type="EC" id="3.5.1.28" evidence="2"/>
<gene>
    <name evidence="7" type="ORF">ACEZDE_14335</name>
</gene>
<dbReference type="SUPFAM" id="SSF55846">
    <property type="entry name" value="N-acetylmuramoyl-L-alanine amidase-like"/>
    <property type="match status" value="1"/>
</dbReference>
<dbReference type="Pfam" id="PF01510">
    <property type="entry name" value="Amidase_2"/>
    <property type="match status" value="1"/>
</dbReference>
<dbReference type="InterPro" id="IPR036505">
    <property type="entry name" value="Amidase/PGRP_sf"/>
</dbReference>
<dbReference type="InterPro" id="IPR002502">
    <property type="entry name" value="Amidase_domain"/>
</dbReference>
<dbReference type="InterPro" id="IPR051206">
    <property type="entry name" value="NAMLAA_amidase_2"/>
</dbReference>
<keyword evidence="3 7" id="KW-0378">Hydrolase</keyword>
<dbReference type="PANTHER" id="PTHR30417">
    <property type="entry name" value="N-ACETYLMURAMOYL-L-ALANINE AMIDASE AMID"/>
    <property type="match status" value="1"/>
</dbReference>
<feature type="domain" description="N-acetylmuramoyl-L-alanine amidase" evidence="6">
    <location>
        <begin position="296"/>
        <end position="425"/>
    </location>
</feature>
<proteinExistence type="predicted"/>
<evidence type="ECO:0000256" key="1">
    <source>
        <dbReference type="ARBA" id="ARBA00001561"/>
    </source>
</evidence>
<protein>
    <recommendedName>
        <fullName evidence="2">N-acetylmuramoyl-L-alanine amidase</fullName>
        <ecNumber evidence="2">3.5.1.28</ecNumber>
    </recommendedName>
</protein>
<evidence type="ECO:0000313" key="7">
    <source>
        <dbReference type="EMBL" id="MFC1417814.1"/>
    </source>
</evidence>
<reference evidence="7 8" key="1">
    <citation type="submission" date="2024-09" db="EMBL/GenBank/DDBJ databases">
        <authorList>
            <person name="Lee S.D."/>
        </authorList>
    </citation>
    <scope>NUCLEOTIDE SEQUENCE [LARGE SCALE GENOMIC DNA]</scope>
    <source>
        <strain evidence="7 8">N8-3</strain>
    </source>
</reference>
<evidence type="ECO:0000256" key="4">
    <source>
        <dbReference type="ARBA" id="ARBA00023316"/>
    </source>
</evidence>
<keyword evidence="4" id="KW-0961">Cell wall biogenesis/degradation</keyword>
<keyword evidence="5" id="KW-0732">Signal</keyword>
<evidence type="ECO:0000256" key="5">
    <source>
        <dbReference type="SAM" id="SignalP"/>
    </source>
</evidence>
<evidence type="ECO:0000256" key="2">
    <source>
        <dbReference type="ARBA" id="ARBA00011901"/>
    </source>
</evidence>